<dbReference type="Proteomes" id="UP000199700">
    <property type="component" value="Chromosome"/>
</dbReference>
<dbReference type="EMBL" id="LT629739">
    <property type="protein sequence ID" value="SDT16341.1"/>
    <property type="molecule type" value="Genomic_DNA"/>
</dbReference>
<feature type="compositionally biased region" description="Polar residues" evidence="1">
    <location>
        <begin position="1"/>
        <end position="18"/>
    </location>
</feature>
<proteinExistence type="predicted"/>
<gene>
    <name evidence="2" type="ORF">SAMN04489751_3962</name>
</gene>
<dbReference type="InterPro" id="IPR029069">
    <property type="entry name" value="HotDog_dom_sf"/>
</dbReference>
<name>A0A1H1Y4K5_BRESA</name>
<evidence type="ECO:0000313" key="2">
    <source>
        <dbReference type="EMBL" id="SDT16341.1"/>
    </source>
</evidence>
<evidence type="ECO:0000256" key="1">
    <source>
        <dbReference type="SAM" id="MobiDB-lite"/>
    </source>
</evidence>
<sequence length="178" mass="19410">MNTQTARGAEDTGSTVSTGPGAPATNLRIWQKLQKVPFGNWLFTRAVCFKVPYFRTVHPLIHELRPGLCRVSAPNRRGVHNHLGTYHAIASCNMAEIAAGVMIDATVPPTHRWIPMGMTVEYKAKSTTGVTSIARLDAIPEFGEESMEVVVPVDVLDADGQAYVSAKITMYVSRKKSA</sequence>
<dbReference type="AlphaFoldDB" id="A0A1H1Y4K5"/>
<dbReference type="RefSeq" id="WP_092108351.1">
    <property type="nucleotide sequence ID" value="NZ_LT629739.1"/>
</dbReference>
<dbReference type="OrthoDB" id="793353at2"/>
<dbReference type="Gene3D" id="3.10.129.10">
    <property type="entry name" value="Hotdog Thioesterase"/>
    <property type="match status" value="1"/>
</dbReference>
<accession>A0A1H1Y4K5</accession>
<protein>
    <submittedName>
        <fullName evidence="2">Acyl-coenzyme A thioesterase PaaI, contains HGG motif</fullName>
    </submittedName>
</protein>
<keyword evidence="3" id="KW-1185">Reference proteome</keyword>
<reference evidence="2" key="1">
    <citation type="submission" date="2016-10" db="EMBL/GenBank/DDBJ databases">
        <authorList>
            <person name="Varghese N."/>
            <person name="Submissions S."/>
        </authorList>
    </citation>
    <scope>NUCLEOTIDE SEQUENCE [LARGE SCALE GENOMIC DNA]</scope>
    <source>
        <strain evidence="2">DSM 22082</strain>
    </source>
</reference>
<dbReference type="InterPro" id="IPR027961">
    <property type="entry name" value="DUF4442"/>
</dbReference>
<dbReference type="CDD" id="cd03443">
    <property type="entry name" value="PaaI_thioesterase"/>
    <property type="match status" value="1"/>
</dbReference>
<dbReference type="Pfam" id="PF14539">
    <property type="entry name" value="DUF4442"/>
    <property type="match status" value="1"/>
</dbReference>
<feature type="region of interest" description="Disordered" evidence="1">
    <location>
        <begin position="1"/>
        <end position="21"/>
    </location>
</feature>
<dbReference type="STRING" id="629680.SAMN04489751_3962"/>
<organism evidence="2 3">
    <name type="scientific">Brevibacterium sandarakinum</name>
    <dbReference type="NCBI Taxonomy" id="629680"/>
    <lineage>
        <taxon>Bacteria</taxon>
        <taxon>Bacillati</taxon>
        <taxon>Actinomycetota</taxon>
        <taxon>Actinomycetes</taxon>
        <taxon>Micrococcales</taxon>
        <taxon>Brevibacteriaceae</taxon>
        <taxon>Brevibacterium</taxon>
    </lineage>
</organism>
<evidence type="ECO:0000313" key="3">
    <source>
        <dbReference type="Proteomes" id="UP000199700"/>
    </source>
</evidence>
<dbReference type="SUPFAM" id="SSF54637">
    <property type="entry name" value="Thioesterase/thiol ester dehydrase-isomerase"/>
    <property type="match status" value="1"/>
</dbReference>